<evidence type="ECO:0000313" key="3">
    <source>
        <dbReference type="Proteomes" id="UP000001426"/>
    </source>
</evidence>
<reference evidence="2 3" key="1">
    <citation type="journal article" date="2004" name="Nat. Biotechnol.">
        <title>Complete genome sequence of the metabolically versatile photosynthetic bacterium Rhodopseudomonas palustris.</title>
        <authorList>
            <person name="Larimer F.W."/>
            <person name="Chain P."/>
            <person name="Hauser L."/>
            <person name="Lamerdin J."/>
            <person name="Malfatti S."/>
            <person name="Do L."/>
            <person name="Land M.L."/>
            <person name="Pelletier D.A."/>
            <person name="Beatty J.T."/>
            <person name="Lang A.S."/>
            <person name="Tabita F.R."/>
            <person name="Gibson J.L."/>
            <person name="Hanson T.E."/>
            <person name="Bobst C."/>
            <person name="Torres J.L."/>
            <person name="Peres C."/>
            <person name="Harrison F.H."/>
            <person name="Gibson J."/>
            <person name="Harwood C.S."/>
        </authorList>
    </citation>
    <scope>NUCLEOTIDE SEQUENCE [LARGE SCALE GENOMIC DNA]</scope>
    <source>
        <strain evidence="3">ATCC BAA-98 / CGA009</strain>
    </source>
</reference>
<evidence type="ECO:0000256" key="1">
    <source>
        <dbReference type="SAM" id="MobiDB-lite"/>
    </source>
</evidence>
<dbReference type="AlphaFoldDB" id="A0AAE9XY40"/>
<dbReference type="EMBL" id="CP116810">
    <property type="protein sequence ID" value="WCL92281.1"/>
    <property type="molecule type" value="Genomic_DNA"/>
</dbReference>
<keyword evidence="3" id="KW-1185">Reference proteome</keyword>
<protein>
    <submittedName>
        <fullName evidence="2">Uncharacterized protein</fullName>
    </submittedName>
</protein>
<organism evidence="2 3">
    <name type="scientific">Rhodopseudomonas palustris (strain ATCC BAA-98 / CGA009)</name>
    <dbReference type="NCBI Taxonomy" id="258594"/>
    <lineage>
        <taxon>Bacteria</taxon>
        <taxon>Pseudomonadati</taxon>
        <taxon>Pseudomonadota</taxon>
        <taxon>Alphaproteobacteria</taxon>
        <taxon>Hyphomicrobiales</taxon>
        <taxon>Nitrobacteraceae</taxon>
        <taxon>Rhodopseudomonas</taxon>
    </lineage>
</organism>
<dbReference type="Proteomes" id="UP000001426">
    <property type="component" value="Chromosome"/>
</dbReference>
<accession>A0AAE9XY40</accession>
<proteinExistence type="predicted"/>
<sequence>MTNFDPEYEPKQMETSEVTVAPSEPSGVAMRVWARHRLRELAESGRLGMGSERARRRG</sequence>
<name>A0AAE9XY40_RHOPA</name>
<gene>
    <name evidence="2" type="ORF">TX73_010980</name>
</gene>
<evidence type="ECO:0000313" key="2">
    <source>
        <dbReference type="EMBL" id="WCL92281.1"/>
    </source>
</evidence>
<dbReference type="RefSeq" id="WP_158306661.1">
    <property type="nucleotide sequence ID" value="NZ_CP116810.1"/>
</dbReference>
<dbReference type="KEGG" id="rpa:TX73_010980"/>
<dbReference type="GeneID" id="66893177"/>
<feature type="region of interest" description="Disordered" evidence="1">
    <location>
        <begin position="1"/>
        <end position="24"/>
    </location>
</feature>